<dbReference type="Gene3D" id="3.40.250.10">
    <property type="entry name" value="Rhodanese-like domain"/>
    <property type="match status" value="2"/>
</dbReference>
<evidence type="ECO:0000256" key="3">
    <source>
        <dbReference type="SAM" id="Phobius"/>
    </source>
</evidence>
<name>A0A7E4UTK7_PANRE</name>
<dbReference type="Pfam" id="PF00581">
    <property type="entry name" value="Rhodanese"/>
    <property type="match status" value="2"/>
</dbReference>
<keyword evidence="3" id="KW-1133">Transmembrane helix</keyword>
<dbReference type="InterPro" id="IPR001763">
    <property type="entry name" value="Rhodanese-like_dom"/>
</dbReference>
<dbReference type="CDD" id="cd01449">
    <property type="entry name" value="TST_Repeat_2"/>
    <property type="match status" value="1"/>
</dbReference>
<dbReference type="CDD" id="cd01448">
    <property type="entry name" value="TST_Repeat_1"/>
    <property type="match status" value="1"/>
</dbReference>
<reference evidence="5" key="1">
    <citation type="journal article" date="2013" name="Genetics">
        <title>The draft genome and transcriptome of Panagrellus redivivus are shaped by the harsh demands of a free-living lifestyle.</title>
        <authorList>
            <person name="Srinivasan J."/>
            <person name="Dillman A.R."/>
            <person name="Macchietto M.G."/>
            <person name="Heikkinen L."/>
            <person name="Lakso M."/>
            <person name="Fracchia K.M."/>
            <person name="Antoshechkin I."/>
            <person name="Mortazavi A."/>
            <person name="Wong G."/>
            <person name="Sternberg P.W."/>
        </authorList>
    </citation>
    <scope>NUCLEOTIDE SEQUENCE [LARGE SCALE GENOMIC DNA]</scope>
    <source>
        <strain evidence="5">MT8872</strain>
    </source>
</reference>
<feature type="domain" description="Rhodanese" evidence="4">
    <location>
        <begin position="379"/>
        <end position="482"/>
    </location>
</feature>
<keyword evidence="1" id="KW-0808">Transferase</keyword>
<dbReference type="InterPro" id="IPR036873">
    <property type="entry name" value="Rhodanese-like_dom_sf"/>
</dbReference>
<evidence type="ECO:0000259" key="4">
    <source>
        <dbReference type="PROSITE" id="PS50206"/>
    </source>
</evidence>
<dbReference type="SUPFAM" id="SSF52821">
    <property type="entry name" value="Rhodanese/Cell cycle control phosphatase"/>
    <property type="match status" value="2"/>
</dbReference>
<dbReference type="InterPro" id="IPR045078">
    <property type="entry name" value="TST/MPST-like"/>
</dbReference>
<dbReference type="SMART" id="SM00450">
    <property type="entry name" value="RHOD"/>
    <property type="match status" value="2"/>
</dbReference>
<dbReference type="GO" id="GO:0004792">
    <property type="term" value="F:thiosulfate-cyanide sulfurtransferase activity"/>
    <property type="evidence" value="ECO:0007669"/>
    <property type="project" value="TreeGrafter"/>
</dbReference>
<feature type="domain" description="Rhodanese" evidence="4">
    <location>
        <begin position="241"/>
        <end position="337"/>
    </location>
</feature>
<dbReference type="PANTHER" id="PTHR11364">
    <property type="entry name" value="THIOSULFATE SULFERTANSFERASE"/>
    <property type="match status" value="1"/>
</dbReference>
<protein>
    <submittedName>
        <fullName evidence="6">Sulfurtransferase</fullName>
    </submittedName>
</protein>
<reference evidence="6" key="2">
    <citation type="submission" date="2020-10" db="UniProtKB">
        <authorList>
            <consortium name="WormBaseParasite"/>
        </authorList>
    </citation>
    <scope>IDENTIFICATION</scope>
</reference>
<dbReference type="GO" id="GO:0005739">
    <property type="term" value="C:mitochondrion"/>
    <property type="evidence" value="ECO:0007669"/>
    <property type="project" value="TreeGrafter"/>
</dbReference>
<evidence type="ECO:0000313" key="6">
    <source>
        <dbReference type="WBParaSite" id="Pan_g12346.t1"/>
    </source>
</evidence>
<evidence type="ECO:0000313" key="5">
    <source>
        <dbReference type="Proteomes" id="UP000492821"/>
    </source>
</evidence>
<dbReference type="PROSITE" id="PS50206">
    <property type="entry name" value="RHODANESE_3"/>
    <property type="match status" value="2"/>
</dbReference>
<keyword evidence="3" id="KW-0472">Membrane</keyword>
<evidence type="ECO:0000256" key="2">
    <source>
        <dbReference type="ARBA" id="ARBA00022737"/>
    </source>
</evidence>
<proteinExistence type="predicted"/>
<dbReference type="PANTHER" id="PTHR11364:SF30">
    <property type="entry name" value="RHODANESE DOMAIN-CONTAINING PROTEIN"/>
    <property type="match status" value="1"/>
</dbReference>
<dbReference type="WBParaSite" id="Pan_g12346.t1">
    <property type="protein sequence ID" value="Pan_g12346.t1"/>
    <property type="gene ID" value="Pan_g12346"/>
</dbReference>
<sequence>MRPNKGTMDRWAQHQHHSYPMPRVIAINREPPHMNMIPNRSLRISPVSDGSYNTASTELQYSPGSYSTVQDDRFHPEYEDPENLYEKPPEVDVRKTKRIPAKTPPPLPPPLNQATLTKIPLTKPPKKIEHKCQKQRCCGVKISVCVTVLILISLLMACTVFAFLWQTQKRIDATKSKEVFESNPSAERSVLSVPLEAALPPSDVVQKPIPPLGKKPTEPLISANTLLTYIITKRRICLFEVSSLQIETSKADFRADHIEGAILLYFSNLSHSGVPVHPLQFQRYIRNLGVENDCHVILYDKGEQIWGSYAFWIFKLFGHERTSLLNGGFPEWKRLQESGVGPYATTNGPGPVVEFAGNFKAKWMNEYISAFDDVLGNFDDKKSIIVDAQSPEEFNGLVTAGVSGHIKDAINVPAEAVFNSVNNTWLDATAMEELFTEHGLHPSRPVIVYCETSLHASMVWFGLHRLRYDASVYFGSWPEWVIRAPDNLMVTNSIEAELPSSSENLRTAPPTLIRQR</sequence>
<organism evidence="5 6">
    <name type="scientific">Panagrellus redivivus</name>
    <name type="common">Microworm</name>
    <dbReference type="NCBI Taxonomy" id="6233"/>
    <lineage>
        <taxon>Eukaryota</taxon>
        <taxon>Metazoa</taxon>
        <taxon>Ecdysozoa</taxon>
        <taxon>Nematoda</taxon>
        <taxon>Chromadorea</taxon>
        <taxon>Rhabditida</taxon>
        <taxon>Tylenchina</taxon>
        <taxon>Panagrolaimomorpha</taxon>
        <taxon>Panagrolaimoidea</taxon>
        <taxon>Panagrolaimidae</taxon>
        <taxon>Panagrellus</taxon>
    </lineage>
</organism>
<dbReference type="Proteomes" id="UP000492821">
    <property type="component" value="Unassembled WGS sequence"/>
</dbReference>
<dbReference type="AlphaFoldDB" id="A0A7E4UTK7"/>
<feature type="transmembrane region" description="Helical" evidence="3">
    <location>
        <begin position="144"/>
        <end position="165"/>
    </location>
</feature>
<keyword evidence="5" id="KW-1185">Reference proteome</keyword>
<evidence type="ECO:0000256" key="1">
    <source>
        <dbReference type="ARBA" id="ARBA00022679"/>
    </source>
</evidence>
<keyword evidence="2" id="KW-0677">Repeat</keyword>
<keyword evidence="3" id="KW-0812">Transmembrane</keyword>
<accession>A0A7E4UTK7</accession>